<evidence type="ECO:0000256" key="1">
    <source>
        <dbReference type="SAM" id="MobiDB-lite"/>
    </source>
</evidence>
<feature type="compositionally biased region" description="Low complexity" evidence="1">
    <location>
        <begin position="102"/>
        <end position="124"/>
    </location>
</feature>
<feature type="region of interest" description="Disordered" evidence="1">
    <location>
        <begin position="79"/>
        <end position="141"/>
    </location>
</feature>
<reference evidence="2" key="1">
    <citation type="journal article" date="2014" name="Int. J. Syst. Evol. Microbiol.">
        <title>Complete genome sequence of Corynebacterium casei LMG S-19264T (=DSM 44701T), isolated from a smear-ripened cheese.</title>
        <authorList>
            <consortium name="US DOE Joint Genome Institute (JGI-PGF)"/>
            <person name="Walter F."/>
            <person name="Albersmeier A."/>
            <person name="Kalinowski J."/>
            <person name="Ruckert C."/>
        </authorList>
    </citation>
    <scope>NUCLEOTIDE SEQUENCE</scope>
    <source>
        <strain evidence="2">JCM 4477</strain>
    </source>
</reference>
<dbReference type="EMBL" id="BNBI01000025">
    <property type="protein sequence ID" value="GHF34590.1"/>
    <property type="molecule type" value="Genomic_DNA"/>
</dbReference>
<organism evidence="2 3">
    <name type="scientific">Streptomyces fumanus</name>
    <dbReference type="NCBI Taxonomy" id="67302"/>
    <lineage>
        <taxon>Bacteria</taxon>
        <taxon>Bacillati</taxon>
        <taxon>Actinomycetota</taxon>
        <taxon>Actinomycetes</taxon>
        <taxon>Kitasatosporales</taxon>
        <taxon>Streptomycetaceae</taxon>
        <taxon>Streptomyces</taxon>
    </lineage>
</organism>
<reference evidence="2" key="2">
    <citation type="submission" date="2020-09" db="EMBL/GenBank/DDBJ databases">
        <authorList>
            <person name="Sun Q."/>
            <person name="Ohkuma M."/>
        </authorList>
    </citation>
    <scope>NUCLEOTIDE SEQUENCE</scope>
    <source>
        <strain evidence="2">JCM 4477</strain>
    </source>
</reference>
<sequence length="141" mass="14830">MLSLLPHLPCQYDHGMASAHDIMQRMREVQAAREKAFEPLAEILGQRAELQRQLEALDAPYAEAFAAAEAAGWTAEELKGIGAEEPAKRPSRRQRSKRAAAKKAATETTSADSSTDSPAAAVPTQNGAAGLETAAAGSTTG</sequence>
<dbReference type="AlphaFoldDB" id="A0A919AZP2"/>
<proteinExistence type="predicted"/>
<accession>A0A919AZP2</accession>
<evidence type="ECO:0000313" key="2">
    <source>
        <dbReference type="EMBL" id="GHF34590.1"/>
    </source>
</evidence>
<gene>
    <name evidence="2" type="ORF">GCM10018772_70160</name>
</gene>
<dbReference type="Proteomes" id="UP000630718">
    <property type="component" value="Unassembled WGS sequence"/>
</dbReference>
<comment type="caution">
    <text evidence="2">The sequence shown here is derived from an EMBL/GenBank/DDBJ whole genome shotgun (WGS) entry which is preliminary data.</text>
</comment>
<protein>
    <submittedName>
        <fullName evidence="2">Uncharacterized protein</fullName>
    </submittedName>
</protein>
<name>A0A919AZP2_9ACTN</name>
<keyword evidence="3" id="KW-1185">Reference proteome</keyword>
<feature type="compositionally biased region" description="Basic residues" evidence="1">
    <location>
        <begin position="89"/>
        <end position="101"/>
    </location>
</feature>
<evidence type="ECO:0000313" key="3">
    <source>
        <dbReference type="Proteomes" id="UP000630718"/>
    </source>
</evidence>